<dbReference type="OrthoDB" id="1145127at2"/>
<dbReference type="EMBL" id="PTJE01000001">
    <property type="protein sequence ID" value="PPK96625.1"/>
    <property type="molecule type" value="Genomic_DNA"/>
</dbReference>
<evidence type="ECO:0000313" key="3">
    <source>
        <dbReference type="Proteomes" id="UP000239002"/>
    </source>
</evidence>
<dbReference type="AlphaFoldDB" id="A0A2S6IR40"/>
<reference evidence="2 3" key="1">
    <citation type="submission" date="2018-02" db="EMBL/GenBank/DDBJ databases">
        <title>Genomic Encyclopedia of Archaeal and Bacterial Type Strains, Phase II (KMG-II): from individual species to whole genera.</title>
        <authorList>
            <person name="Goeker M."/>
        </authorList>
    </citation>
    <scope>NUCLEOTIDE SEQUENCE [LARGE SCALE GENOMIC DNA]</scope>
    <source>
        <strain evidence="2 3">DSM 16809</strain>
    </source>
</reference>
<feature type="transmembrane region" description="Helical" evidence="1">
    <location>
        <begin position="7"/>
        <end position="27"/>
    </location>
</feature>
<evidence type="ECO:0000313" key="2">
    <source>
        <dbReference type="EMBL" id="PPK96625.1"/>
    </source>
</evidence>
<comment type="caution">
    <text evidence="2">The sequence shown here is derived from an EMBL/GenBank/DDBJ whole genome shotgun (WGS) entry which is preliminary data.</text>
</comment>
<proteinExistence type="predicted"/>
<keyword evidence="1" id="KW-0472">Membrane</keyword>
<keyword evidence="3" id="KW-1185">Reference proteome</keyword>
<sequence>MSPRFKMLGIHVIIFLTSFLILRIIMMQFIEEPNAMSIILPLGLAWLIAPRPHVTQLQSGKEYGLKFLFGKKVMKM</sequence>
<evidence type="ECO:0000256" key="1">
    <source>
        <dbReference type="SAM" id="Phobius"/>
    </source>
</evidence>
<name>A0A2S6IR40_9FLAO</name>
<keyword evidence="1" id="KW-1133">Transmembrane helix</keyword>
<keyword evidence="1" id="KW-0812">Transmembrane</keyword>
<accession>A0A2S6IR40</accession>
<gene>
    <name evidence="2" type="ORF">LY01_00448</name>
</gene>
<dbReference type="Proteomes" id="UP000239002">
    <property type="component" value="Unassembled WGS sequence"/>
</dbReference>
<protein>
    <submittedName>
        <fullName evidence="2">Uncharacterized protein</fullName>
    </submittedName>
</protein>
<organism evidence="2 3">
    <name type="scientific">Nonlabens xylanidelens</name>
    <dbReference type="NCBI Taxonomy" id="191564"/>
    <lineage>
        <taxon>Bacteria</taxon>
        <taxon>Pseudomonadati</taxon>
        <taxon>Bacteroidota</taxon>
        <taxon>Flavobacteriia</taxon>
        <taxon>Flavobacteriales</taxon>
        <taxon>Flavobacteriaceae</taxon>
        <taxon>Nonlabens</taxon>
    </lineage>
</organism>
<dbReference type="RefSeq" id="WP_104514175.1">
    <property type="nucleotide sequence ID" value="NZ_MQVW01000027.1"/>
</dbReference>